<keyword evidence="3" id="KW-0067">ATP-binding</keyword>
<evidence type="ECO:0000313" key="6">
    <source>
        <dbReference type="EMBL" id="RYR00434.1"/>
    </source>
</evidence>
<comment type="caution">
    <text evidence="6">The sequence shown here is derived from an EMBL/GenBank/DDBJ whole genome shotgun (WGS) entry which is preliminary data.</text>
</comment>
<evidence type="ECO:0000259" key="5">
    <source>
        <dbReference type="Pfam" id="PF00931"/>
    </source>
</evidence>
<evidence type="ECO:0000256" key="1">
    <source>
        <dbReference type="ARBA" id="ARBA00022741"/>
    </source>
</evidence>
<proteinExistence type="predicted"/>
<dbReference type="Gene3D" id="3.40.50.300">
    <property type="entry name" value="P-loop containing nucleotide triphosphate hydrolases"/>
    <property type="match status" value="1"/>
</dbReference>
<dbReference type="SUPFAM" id="SSF52540">
    <property type="entry name" value="P-loop containing nucleoside triphosphate hydrolases"/>
    <property type="match status" value="1"/>
</dbReference>
<dbReference type="GO" id="GO:0043531">
    <property type="term" value="F:ADP binding"/>
    <property type="evidence" value="ECO:0007669"/>
    <property type="project" value="InterPro"/>
</dbReference>
<dbReference type="GO" id="GO:0005524">
    <property type="term" value="F:ATP binding"/>
    <property type="evidence" value="ECO:0007669"/>
    <property type="project" value="UniProtKB-KW"/>
</dbReference>
<dbReference type="PANTHER" id="PTHR33463:SF183">
    <property type="entry name" value="NB-ARC DOMAIN DISEASE RESISTANCE PROTEIN"/>
    <property type="match status" value="1"/>
</dbReference>
<dbReference type="InterPro" id="IPR050905">
    <property type="entry name" value="Plant_NBS-LRR"/>
</dbReference>
<dbReference type="EMBL" id="SDMP01000017">
    <property type="protein sequence ID" value="RYR00434.1"/>
    <property type="molecule type" value="Genomic_DNA"/>
</dbReference>
<protein>
    <recommendedName>
        <fullName evidence="5">NB-ARC domain-containing protein</fullName>
    </recommendedName>
</protein>
<evidence type="ECO:0000256" key="2">
    <source>
        <dbReference type="ARBA" id="ARBA00022821"/>
    </source>
</evidence>
<evidence type="ECO:0000313" key="7">
    <source>
        <dbReference type="Proteomes" id="UP000289738"/>
    </source>
</evidence>
<reference evidence="6 7" key="1">
    <citation type="submission" date="2019-01" db="EMBL/GenBank/DDBJ databases">
        <title>Sequencing of cultivated peanut Arachis hypogaea provides insights into genome evolution and oil improvement.</title>
        <authorList>
            <person name="Chen X."/>
        </authorList>
    </citation>
    <scope>NUCLEOTIDE SEQUENCE [LARGE SCALE GENOMIC DNA]</scope>
    <source>
        <strain evidence="7">cv. Fuhuasheng</strain>
        <tissue evidence="6">Leaves</tissue>
    </source>
</reference>
<gene>
    <name evidence="6" type="ORF">Ahy_B07g088552</name>
</gene>
<organism evidence="6 7">
    <name type="scientific">Arachis hypogaea</name>
    <name type="common">Peanut</name>
    <dbReference type="NCBI Taxonomy" id="3818"/>
    <lineage>
        <taxon>Eukaryota</taxon>
        <taxon>Viridiplantae</taxon>
        <taxon>Streptophyta</taxon>
        <taxon>Embryophyta</taxon>
        <taxon>Tracheophyta</taxon>
        <taxon>Spermatophyta</taxon>
        <taxon>Magnoliopsida</taxon>
        <taxon>eudicotyledons</taxon>
        <taxon>Gunneridae</taxon>
        <taxon>Pentapetalae</taxon>
        <taxon>rosids</taxon>
        <taxon>fabids</taxon>
        <taxon>Fabales</taxon>
        <taxon>Fabaceae</taxon>
        <taxon>Papilionoideae</taxon>
        <taxon>50 kb inversion clade</taxon>
        <taxon>dalbergioids sensu lato</taxon>
        <taxon>Dalbergieae</taxon>
        <taxon>Pterocarpus clade</taxon>
        <taxon>Arachis</taxon>
    </lineage>
</organism>
<dbReference type="InterPro" id="IPR002182">
    <property type="entry name" value="NB-ARC"/>
</dbReference>
<dbReference type="Pfam" id="PF00931">
    <property type="entry name" value="NB-ARC"/>
    <property type="match status" value="1"/>
</dbReference>
<keyword evidence="4" id="KW-0175">Coiled coil</keyword>
<keyword evidence="7" id="KW-1185">Reference proteome</keyword>
<evidence type="ECO:0000256" key="3">
    <source>
        <dbReference type="ARBA" id="ARBA00022840"/>
    </source>
</evidence>
<evidence type="ECO:0000256" key="4">
    <source>
        <dbReference type="SAM" id="Coils"/>
    </source>
</evidence>
<dbReference type="InterPro" id="IPR042197">
    <property type="entry name" value="Apaf_helical"/>
</dbReference>
<feature type="coiled-coil region" evidence="4">
    <location>
        <begin position="526"/>
        <end position="560"/>
    </location>
</feature>
<dbReference type="STRING" id="3818.A0A444YET8"/>
<feature type="domain" description="NB-ARC" evidence="5">
    <location>
        <begin position="36"/>
        <end position="196"/>
    </location>
</feature>
<dbReference type="PANTHER" id="PTHR33463">
    <property type="entry name" value="NB-ARC DOMAIN-CONTAINING PROTEIN-RELATED"/>
    <property type="match status" value="1"/>
</dbReference>
<dbReference type="Gene3D" id="1.10.8.430">
    <property type="entry name" value="Helical domain of apoptotic protease-activating factors"/>
    <property type="match status" value="1"/>
</dbReference>
<keyword evidence="2" id="KW-0611">Plant defense</keyword>
<dbReference type="GO" id="GO:0006952">
    <property type="term" value="P:defense response"/>
    <property type="evidence" value="ECO:0007669"/>
    <property type="project" value="UniProtKB-KW"/>
</dbReference>
<dbReference type="AlphaFoldDB" id="A0A444YET8"/>
<sequence>MGHQGHVLTMKPEHLRRKLETKVEQVQEQFDFESRESTFNGIFEALQDDSISSVAVYGMGGVGKTTLARHVGKRVKEMNMFDLVLPVHVTTAENVKRIQGDIAAGLGLRLGEESDLAERQRQLSLRLRNEEHVLIILDDLWDKLDLQKIGILNNHCKVLLTTRSQQVAYLMGCQRSFHLFLLTLEENWDLFKRCAGIHDDRFEPDLLAIAKEVSAHCEGLPLTISILGSALRARTVYLWKQVLKDLMSSRGKGLNWEDDSTNFIIQIIVVIYNIILASKEAKIIFLICGMYPEDYEILIEDLFQHVIRLRLCSKTDVIATITSLKDSSLLMPSITSKDHVLMHDLVRYAARKIIFKEKPTNRDNISEYMNALYNEEHFQWQEALHQLLCRLFGATEYPESSSSTSSELQVAQSYSSTIPRPSGKMVDFYGLCQVDKSFLPLLKEACTNNPNLIESQRKHSEMLRQSAFDSLGRLLFLLHNVRIRDWINHKQELQMYWEQAKLMKFDLEWLSPAMERVLSSADLARIEALREEEKYWNEEASKLREKLKIVEDKAAVIRTEIVLTESKLDGFAIGYGSEAGVVSKKAFKSYTDTKILSIKSFMDNVLLKTIEQFSHCCTSPYQLISEHYCSKASNVSGAGKDHDVSC</sequence>
<dbReference type="InterPro" id="IPR027417">
    <property type="entry name" value="P-loop_NTPase"/>
</dbReference>
<dbReference type="Proteomes" id="UP000289738">
    <property type="component" value="Chromosome B07"/>
</dbReference>
<keyword evidence="1" id="KW-0547">Nucleotide-binding</keyword>
<accession>A0A444YET8</accession>
<name>A0A444YET8_ARAHY</name>
<dbReference type="PRINTS" id="PR00364">
    <property type="entry name" value="DISEASERSIST"/>
</dbReference>